<feature type="region of interest" description="Disordered" evidence="1">
    <location>
        <begin position="158"/>
        <end position="230"/>
    </location>
</feature>
<feature type="chain" id="PRO_5005818792" description="GPI-anchored cupredoxin" evidence="2">
    <location>
        <begin position="18"/>
        <end position="253"/>
    </location>
</feature>
<gene>
    <name evidence="3" type="ORF">ESCO_002345</name>
</gene>
<dbReference type="CDD" id="cd00920">
    <property type="entry name" value="Cupredoxin"/>
    <property type="match status" value="1"/>
</dbReference>
<dbReference type="Gene3D" id="2.60.40.420">
    <property type="entry name" value="Cupredoxins - blue copper proteins"/>
    <property type="match status" value="1"/>
</dbReference>
<dbReference type="AlphaFoldDB" id="A0A0M8MYR4"/>
<dbReference type="OrthoDB" id="5415867at2759"/>
<protein>
    <recommendedName>
        <fullName evidence="5">GPI-anchored cupredoxin</fullName>
    </recommendedName>
</protein>
<dbReference type="InterPro" id="IPR052953">
    <property type="entry name" value="Ser-rich/MCO-related"/>
</dbReference>
<dbReference type="EMBL" id="LGSR01000006">
    <property type="protein sequence ID" value="KOS22016.1"/>
    <property type="molecule type" value="Genomic_DNA"/>
</dbReference>
<evidence type="ECO:0000256" key="1">
    <source>
        <dbReference type="SAM" id="MobiDB-lite"/>
    </source>
</evidence>
<feature type="signal peptide" evidence="2">
    <location>
        <begin position="1"/>
        <end position="17"/>
    </location>
</feature>
<dbReference type="SUPFAM" id="SSF49503">
    <property type="entry name" value="Cupredoxins"/>
    <property type="match status" value="1"/>
</dbReference>
<keyword evidence="4" id="KW-1185">Reference proteome</keyword>
<feature type="compositionally biased region" description="Low complexity" evidence="1">
    <location>
        <begin position="163"/>
        <end position="196"/>
    </location>
</feature>
<dbReference type="InterPro" id="IPR008972">
    <property type="entry name" value="Cupredoxin"/>
</dbReference>
<accession>A0A0M8MYR4</accession>
<reference evidence="3 4" key="1">
    <citation type="submission" date="2015-07" db="EMBL/GenBank/DDBJ databases">
        <title>The genome of the fungus Escovopsis weberi, a specialized disease agent of ant agriculture.</title>
        <authorList>
            <person name="de Man T.J."/>
            <person name="Stajich J.E."/>
            <person name="Kubicek C.P."/>
            <person name="Chenthamara K."/>
            <person name="Atanasova L."/>
            <person name="Druzhinina I.S."/>
            <person name="Birnbaum S."/>
            <person name="Barribeau S.M."/>
            <person name="Teiling C."/>
            <person name="Suen G."/>
            <person name="Currie C."/>
            <person name="Gerardo N.M."/>
        </authorList>
    </citation>
    <scope>NUCLEOTIDE SEQUENCE [LARGE SCALE GENOMIC DNA]</scope>
</reference>
<name>A0A0M8MYR4_ESCWE</name>
<evidence type="ECO:0008006" key="5">
    <source>
        <dbReference type="Google" id="ProtNLM"/>
    </source>
</evidence>
<sequence>MHFSTLATVALSAAASAKIINVAVGPDGGLTIEPSTIQAEVGDNVDFTFLGGNHGLSSADFGTPCQPPANGGGFWTDFQKVADVGVVTFRVPINDTKPIWLYCAQKIAEHCQSGMVAVINPPNGKTIDDFASAAAEAPPSTFPPAAFGGFLVDTSNSTDPLVGSNSTTTAPGSTAAPTASAAPTGSSSNSSSSSAGSTGGSSTGTPSSGASGSSRPAATGNGTAPVHPNGAGSISGMDGVALAALGMVVALIA</sequence>
<feature type="compositionally biased region" description="Low complexity" evidence="1">
    <location>
        <begin position="203"/>
        <end position="220"/>
    </location>
</feature>
<evidence type="ECO:0000313" key="3">
    <source>
        <dbReference type="EMBL" id="KOS22016.1"/>
    </source>
</evidence>
<dbReference type="STRING" id="150374.A0A0M8MYR4"/>
<keyword evidence="2" id="KW-0732">Signal</keyword>
<comment type="caution">
    <text evidence="3">The sequence shown here is derived from an EMBL/GenBank/DDBJ whole genome shotgun (WGS) entry which is preliminary data.</text>
</comment>
<dbReference type="Proteomes" id="UP000053831">
    <property type="component" value="Unassembled WGS sequence"/>
</dbReference>
<dbReference type="PANTHER" id="PTHR34883:SF15">
    <property type="entry name" value="EXTRACELLULAR SERINE-RICH PROTEIN"/>
    <property type="match status" value="1"/>
</dbReference>
<organism evidence="3 4">
    <name type="scientific">Escovopsis weberi</name>
    <dbReference type="NCBI Taxonomy" id="150374"/>
    <lineage>
        <taxon>Eukaryota</taxon>
        <taxon>Fungi</taxon>
        <taxon>Dikarya</taxon>
        <taxon>Ascomycota</taxon>
        <taxon>Pezizomycotina</taxon>
        <taxon>Sordariomycetes</taxon>
        <taxon>Hypocreomycetidae</taxon>
        <taxon>Hypocreales</taxon>
        <taxon>Hypocreaceae</taxon>
        <taxon>Escovopsis</taxon>
    </lineage>
</organism>
<dbReference type="PANTHER" id="PTHR34883">
    <property type="entry name" value="SERINE-RICH PROTEIN, PUTATIVE-RELATED-RELATED"/>
    <property type="match status" value="1"/>
</dbReference>
<evidence type="ECO:0000313" key="4">
    <source>
        <dbReference type="Proteomes" id="UP000053831"/>
    </source>
</evidence>
<proteinExistence type="predicted"/>
<evidence type="ECO:0000256" key="2">
    <source>
        <dbReference type="SAM" id="SignalP"/>
    </source>
</evidence>